<reference evidence="2 3" key="1">
    <citation type="journal article" date="2011" name="J. Bacteriol.">
        <title>Complete genome sequence of the cellulose-degrading bacterium Cellulosilyticum lentocellum.</title>
        <authorList>
            <consortium name="US DOE Joint Genome Institute"/>
            <person name="Miller D.A."/>
            <person name="Suen G."/>
            <person name="Bruce D."/>
            <person name="Copeland A."/>
            <person name="Cheng J.F."/>
            <person name="Detter C."/>
            <person name="Goodwin L.A."/>
            <person name="Han C.S."/>
            <person name="Hauser L.J."/>
            <person name="Land M.L."/>
            <person name="Lapidus A."/>
            <person name="Lucas S."/>
            <person name="Meincke L."/>
            <person name="Pitluck S."/>
            <person name="Tapia R."/>
            <person name="Teshima H."/>
            <person name="Woyke T."/>
            <person name="Fox B.G."/>
            <person name="Angert E.R."/>
            <person name="Currie C.R."/>
        </authorList>
    </citation>
    <scope>NUCLEOTIDE SEQUENCE [LARGE SCALE GENOMIC DNA]</scope>
    <source>
        <strain evidence="3">ATCC 49066 / DSM 5427 / NCIMB 11756 / RHM5</strain>
    </source>
</reference>
<evidence type="ECO:0000259" key="1">
    <source>
        <dbReference type="Pfam" id="PF13248"/>
    </source>
</evidence>
<dbReference type="InterPro" id="IPR059113">
    <property type="entry name" value="Znf_ribbon"/>
</dbReference>
<dbReference type="Proteomes" id="UP000008467">
    <property type="component" value="Chromosome"/>
</dbReference>
<proteinExistence type="predicted"/>
<dbReference type="RefSeq" id="WP_013655258.1">
    <property type="nucleotide sequence ID" value="NC_015275.1"/>
</dbReference>
<evidence type="ECO:0000313" key="3">
    <source>
        <dbReference type="Proteomes" id="UP000008467"/>
    </source>
</evidence>
<dbReference type="AlphaFoldDB" id="F2JI13"/>
<dbReference type="STRING" id="642492.Clole_0204"/>
<protein>
    <recommendedName>
        <fullName evidence="1">Putative zinc-ribbon domain-containing protein</fullName>
    </recommendedName>
</protein>
<accession>F2JI13</accession>
<dbReference type="GO" id="GO:0046872">
    <property type="term" value="F:metal ion binding"/>
    <property type="evidence" value="ECO:0007669"/>
    <property type="project" value="InterPro"/>
</dbReference>
<organism evidence="2 3">
    <name type="scientific">Cellulosilyticum lentocellum (strain ATCC 49066 / DSM 5427 / NCIMB 11756 / RHM5)</name>
    <name type="common">Clostridium lentocellum</name>
    <dbReference type="NCBI Taxonomy" id="642492"/>
    <lineage>
        <taxon>Bacteria</taxon>
        <taxon>Bacillati</taxon>
        <taxon>Bacillota</taxon>
        <taxon>Clostridia</taxon>
        <taxon>Lachnospirales</taxon>
        <taxon>Cellulosilyticaceae</taxon>
        <taxon>Cellulosilyticum</taxon>
    </lineage>
</organism>
<sequence length="39" mass="4377">MKANKFFIPFTYCPKCGHYILSGADKCPKCGLDLQVIEP</sequence>
<dbReference type="EMBL" id="CP002582">
    <property type="protein sequence ID" value="ADZ81957.1"/>
    <property type="molecule type" value="Genomic_DNA"/>
</dbReference>
<feature type="domain" description="Putative zinc-ribbon" evidence="1">
    <location>
        <begin position="10"/>
        <end position="34"/>
    </location>
</feature>
<name>F2JI13_CELLD</name>
<dbReference type="HOGENOM" id="CLU_3306783_0_0_9"/>
<dbReference type="KEGG" id="cle:Clole_0204"/>
<dbReference type="Pfam" id="PF13248">
    <property type="entry name" value="Zn_ribbon_3"/>
    <property type="match status" value="1"/>
</dbReference>
<evidence type="ECO:0000313" key="2">
    <source>
        <dbReference type="EMBL" id="ADZ81957.1"/>
    </source>
</evidence>
<gene>
    <name evidence="2" type="ordered locus">Clole_0204</name>
</gene>
<keyword evidence="3" id="KW-1185">Reference proteome</keyword>